<dbReference type="PROSITE" id="PS51088">
    <property type="entry name" value="TEA_2"/>
    <property type="match status" value="1"/>
</dbReference>
<sequence>MLACTHDLFFNNSEYSPAASYASRLPSNKDKDEQVWPPDVESAFIQALETIPKLGRRKILVNGKPCGRNELISDFIYRQTAKLRTRKQVSSHIQVLKNTRKNDPHFMRLLTDASQENDMLMDPLLDNNGLMYYHSAVPPPLPSAAPFHHRSSASTPPGLGHPSTTPSSSSATLSSASSSDWMMYYDSSMLPINNNTLSCFSTPQSFMTQPNFSSYYYNDQPSKSSMANTSWPSSIYFSVWPSFTSLYLESSLDNTNTTTSKRHMLAQGHDQDPNNLRVQDASRLSLKCPWQDLQHLFTRLPASCPFMYSQVWLDIQLDAIVDTTQFHNTSLYQSRDGRTLECITSVYSFGTRVLETKETQMATPSSSASATDTTPGTTNGTNASDSVYAFTFINPFLEAFLKGLRSLSSWEEINVAIDNLCVIQRFEDVHTKEPLLAILFDFKQAQQSGAGAIQFNLLASPPNIPSIGHSPSSS</sequence>
<dbReference type="Gene3D" id="6.10.20.40">
    <property type="entry name" value="TEA/ATTS domain"/>
    <property type="match status" value="1"/>
</dbReference>
<evidence type="ECO:0000256" key="2">
    <source>
        <dbReference type="ARBA" id="ARBA00008421"/>
    </source>
</evidence>
<dbReference type="InterPro" id="IPR000818">
    <property type="entry name" value="TEA/ATTS_dom"/>
</dbReference>
<comment type="similarity">
    <text evidence="2">Belongs to the TEC1 family.</text>
</comment>
<feature type="region of interest" description="Disordered" evidence="7">
    <location>
        <begin position="358"/>
        <end position="379"/>
    </location>
</feature>
<evidence type="ECO:0000313" key="10">
    <source>
        <dbReference type="Proteomes" id="UP000193560"/>
    </source>
</evidence>
<dbReference type="GO" id="GO:0000981">
    <property type="term" value="F:DNA-binding transcription factor activity, RNA polymerase II-specific"/>
    <property type="evidence" value="ECO:0007669"/>
    <property type="project" value="TreeGrafter"/>
</dbReference>
<dbReference type="Proteomes" id="UP000193560">
    <property type="component" value="Unassembled WGS sequence"/>
</dbReference>
<organism evidence="9 10">
    <name type="scientific">Absidia repens</name>
    <dbReference type="NCBI Taxonomy" id="90262"/>
    <lineage>
        <taxon>Eukaryota</taxon>
        <taxon>Fungi</taxon>
        <taxon>Fungi incertae sedis</taxon>
        <taxon>Mucoromycota</taxon>
        <taxon>Mucoromycotina</taxon>
        <taxon>Mucoromycetes</taxon>
        <taxon>Mucorales</taxon>
        <taxon>Cunninghamellaceae</taxon>
        <taxon>Absidia</taxon>
    </lineage>
</organism>
<evidence type="ECO:0000256" key="5">
    <source>
        <dbReference type="ARBA" id="ARBA00023242"/>
    </source>
</evidence>
<feature type="domain" description="TEA" evidence="8">
    <location>
        <begin position="29"/>
        <end position="103"/>
    </location>
</feature>
<name>A0A1X2I4P8_9FUNG</name>
<dbReference type="Gene3D" id="2.70.50.80">
    <property type="match status" value="1"/>
</dbReference>
<gene>
    <name evidence="9" type="ORF">BCR42DRAFT_470624</name>
</gene>
<accession>A0A1X2I4P8</accession>
<feature type="region of interest" description="Disordered" evidence="7">
    <location>
        <begin position="144"/>
        <end position="173"/>
    </location>
</feature>
<evidence type="ECO:0000256" key="1">
    <source>
        <dbReference type="ARBA" id="ARBA00004123"/>
    </source>
</evidence>
<dbReference type="STRING" id="90262.A0A1X2I4P8"/>
<keyword evidence="5" id="KW-0539">Nucleus</keyword>
<evidence type="ECO:0000256" key="4">
    <source>
        <dbReference type="ARBA" id="ARBA00023163"/>
    </source>
</evidence>
<keyword evidence="4" id="KW-0804">Transcription</keyword>
<dbReference type="InterPro" id="IPR050937">
    <property type="entry name" value="TEC1_TEAD_TF"/>
</dbReference>
<evidence type="ECO:0000313" key="9">
    <source>
        <dbReference type="EMBL" id="ORZ09266.1"/>
    </source>
</evidence>
<keyword evidence="10" id="KW-1185">Reference proteome</keyword>
<feature type="DNA-binding region" description="TEA" evidence="6">
    <location>
        <begin position="29"/>
        <end position="103"/>
    </location>
</feature>
<dbReference type="PANTHER" id="PTHR11834:SF0">
    <property type="entry name" value="PROTEIN SCALLOPED"/>
    <property type="match status" value="1"/>
</dbReference>
<evidence type="ECO:0000256" key="3">
    <source>
        <dbReference type="ARBA" id="ARBA00023015"/>
    </source>
</evidence>
<evidence type="ECO:0000256" key="6">
    <source>
        <dbReference type="PROSITE-ProRule" id="PRU00505"/>
    </source>
</evidence>
<dbReference type="OrthoDB" id="10006572at2759"/>
<dbReference type="EMBL" id="MCGE01000028">
    <property type="protein sequence ID" value="ORZ09266.1"/>
    <property type="molecule type" value="Genomic_DNA"/>
</dbReference>
<dbReference type="AlphaFoldDB" id="A0A1X2I4P8"/>
<dbReference type="PRINTS" id="PR00065">
    <property type="entry name" value="TEADOMAIN"/>
</dbReference>
<feature type="compositionally biased region" description="Low complexity" evidence="7">
    <location>
        <begin position="154"/>
        <end position="173"/>
    </location>
</feature>
<dbReference type="Pfam" id="PF01285">
    <property type="entry name" value="TEA"/>
    <property type="match status" value="1"/>
</dbReference>
<keyword evidence="3" id="KW-0805">Transcription regulation</keyword>
<protein>
    <submittedName>
        <fullName evidence="9">TEA/ATTS domain family-domain-containing protein</fullName>
    </submittedName>
</protein>
<proteinExistence type="inferred from homology"/>
<dbReference type="SMART" id="SM00426">
    <property type="entry name" value="TEA"/>
    <property type="match status" value="1"/>
</dbReference>
<comment type="subcellular location">
    <subcellularLocation>
        <location evidence="1">Nucleus</location>
    </subcellularLocation>
</comment>
<comment type="caution">
    <text evidence="9">The sequence shown here is derived from an EMBL/GenBank/DDBJ whole genome shotgun (WGS) entry which is preliminary data.</text>
</comment>
<dbReference type="PANTHER" id="PTHR11834">
    <property type="entry name" value="TRANSCRIPTIONAL ENHANCER FACTOR TEF RELATED"/>
    <property type="match status" value="1"/>
</dbReference>
<evidence type="ECO:0000256" key="7">
    <source>
        <dbReference type="SAM" id="MobiDB-lite"/>
    </source>
</evidence>
<dbReference type="GO" id="GO:0005667">
    <property type="term" value="C:transcription regulator complex"/>
    <property type="evidence" value="ECO:0007669"/>
    <property type="project" value="TreeGrafter"/>
</dbReference>
<evidence type="ECO:0000259" key="8">
    <source>
        <dbReference type="PROSITE" id="PS51088"/>
    </source>
</evidence>
<dbReference type="GO" id="GO:0000978">
    <property type="term" value="F:RNA polymerase II cis-regulatory region sequence-specific DNA binding"/>
    <property type="evidence" value="ECO:0007669"/>
    <property type="project" value="TreeGrafter"/>
</dbReference>
<reference evidence="9 10" key="1">
    <citation type="submission" date="2016-07" db="EMBL/GenBank/DDBJ databases">
        <title>Pervasive Adenine N6-methylation of Active Genes in Fungi.</title>
        <authorList>
            <consortium name="DOE Joint Genome Institute"/>
            <person name="Mondo S.J."/>
            <person name="Dannebaum R.O."/>
            <person name="Kuo R.C."/>
            <person name="Labutti K."/>
            <person name="Haridas S."/>
            <person name="Kuo A."/>
            <person name="Salamov A."/>
            <person name="Ahrendt S.R."/>
            <person name="Lipzen A."/>
            <person name="Sullivan W."/>
            <person name="Andreopoulos W.B."/>
            <person name="Clum A."/>
            <person name="Lindquist E."/>
            <person name="Daum C."/>
            <person name="Ramamoorthy G.K."/>
            <person name="Gryganskyi A."/>
            <person name="Culley D."/>
            <person name="Magnuson J.K."/>
            <person name="James T.Y."/>
            <person name="O'Malley M.A."/>
            <person name="Stajich J.E."/>
            <person name="Spatafora J.W."/>
            <person name="Visel A."/>
            <person name="Grigoriev I.V."/>
        </authorList>
    </citation>
    <scope>NUCLEOTIDE SEQUENCE [LARGE SCALE GENOMIC DNA]</scope>
    <source>
        <strain evidence="9 10">NRRL 1336</strain>
    </source>
</reference>
<feature type="compositionally biased region" description="Low complexity" evidence="7">
    <location>
        <begin position="362"/>
        <end position="379"/>
    </location>
</feature>
<dbReference type="InterPro" id="IPR038096">
    <property type="entry name" value="TEA/ATTS_sf"/>
</dbReference>
<dbReference type="GO" id="GO:0005634">
    <property type="term" value="C:nucleus"/>
    <property type="evidence" value="ECO:0007669"/>
    <property type="project" value="UniProtKB-SubCell"/>
</dbReference>